<sequence>MFLDRWLVPRMQSSALPLLVSVSSAALFLLQLPDNADAQEVLLQDYKYGRSQGDTTSCSWRCLLLTLQWPGAFCQSLGEGRVCQIPPSVNHWTLHGLWPVREDRCCNCWPMFHSDVQEVEAELLVHWPSLLRHNSSFQFWRNEWRKHGSCAACVEGINSPLRYFQLCLKLRRQFNIDQVLEDAGITPSCHRTYKVSEVRRVLVPHVGDIHEIQCVRDKQDREVWFQIKIPLSRNLTVGCSHAADAEADWRSSGGHPCPPQVPFFYLPINHEQPKEPCG</sequence>
<dbReference type="Proteomes" id="UP000516260">
    <property type="component" value="Chromosome 11"/>
</dbReference>
<evidence type="ECO:0000256" key="4">
    <source>
        <dbReference type="SAM" id="SignalP"/>
    </source>
</evidence>
<gene>
    <name evidence="5" type="ORF">fugu_010785</name>
</gene>
<keyword evidence="4" id="KW-0732">Signal</keyword>
<dbReference type="GO" id="GO:0043202">
    <property type="term" value="C:lysosomal lumen"/>
    <property type="evidence" value="ECO:0007669"/>
    <property type="project" value="UniProtKB-SubCell"/>
</dbReference>
<dbReference type="InterPro" id="IPR036430">
    <property type="entry name" value="RNase_T2-like_sf"/>
</dbReference>
<comment type="caution">
    <text evidence="5">The sequence shown here is derived from an EMBL/GenBank/DDBJ whole genome shotgun (WGS) entry which is preliminary data.</text>
</comment>
<accession>A0A4Z2CB40</accession>
<dbReference type="GO" id="GO:0033897">
    <property type="term" value="F:ribonuclease T2 activity"/>
    <property type="evidence" value="ECO:0007669"/>
    <property type="project" value="InterPro"/>
</dbReference>
<protein>
    <submittedName>
        <fullName evidence="5">Uncharacterized protein</fullName>
    </submittedName>
</protein>
<keyword evidence="6" id="KW-1185">Reference proteome</keyword>
<dbReference type="InterPro" id="IPR001568">
    <property type="entry name" value="RNase_T2-like"/>
</dbReference>
<comment type="similarity">
    <text evidence="2 3">Belongs to the RNase T2 family.</text>
</comment>
<dbReference type="GO" id="GO:0005576">
    <property type="term" value="C:extracellular region"/>
    <property type="evidence" value="ECO:0007669"/>
    <property type="project" value="TreeGrafter"/>
</dbReference>
<dbReference type="PROSITE" id="PS00530">
    <property type="entry name" value="RNASE_T2_1"/>
    <property type="match status" value="1"/>
</dbReference>
<dbReference type="Pfam" id="PF00445">
    <property type="entry name" value="Ribonuclease_T2"/>
    <property type="match status" value="1"/>
</dbReference>
<name>A0A4Z2CB40_9TELE</name>
<dbReference type="GO" id="GO:0006401">
    <property type="term" value="P:RNA catabolic process"/>
    <property type="evidence" value="ECO:0007669"/>
    <property type="project" value="TreeGrafter"/>
</dbReference>
<proteinExistence type="inferred from homology"/>
<dbReference type="SUPFAM" id="SSF55895">
    <property type="entry name" value="Ribonuclease Rh-like"/>
    <property type="match status" value="1"/>
</dbReference>
<feature type="chain" id="PRO_5021434305" evidence="4">
    <location>
        <begin position="39"/>
        <end position="278"/>
    </location>
</feature>
<dbReference type="GO" id="GO:0003723">
    <property type="term" value="F:RNA binding"/>
    <property type="evidence" value="ECO:0007669"/>
    <property type="project" value="InterPro"/>
</dbReference>
<dbReference type="AlphaFoldDB" id="A0A4Z2CB40"/>
<dbReference type="InterPro" id="IPR018188">
    <property type="entry name" value="RNase_T2_His_AS_1"/>
</dbReference>
<dbReference type="PANTHER" id="PTHR11240:SF85">
    <property type="entry name" value="RIBONUCLEASE T2"/>
    <property type="match status" value="1"/>
</dbReference>
<reference evidence="5 6" key="1">
    <citation type="submission" date="2019-04" db="EMBL/GenBank/DDBJ databases">
        <title>The sequence and de novo assembly of Takifugu bimaculatus genome using PacBio and Hi-C technologies.</title>
        <authorList>
            <person name="Xu P."/>
            <person name="Liu B."/>
            <person name="Zhou Z."/>
        </authorList>
    </citation>
    <scope>NUCLEOTIDE SEQUENCE [LARGE SCALE GENOMIC DNA]</scope>
    <source>
        <strain evidence="5">TB-2018</strain>
        <tissue evidence="5">Muscle</tissue>
    </source>
</reference>
<feature type="signal peptide" evidence="4">
    <location>
        <begin position="1"/>
        <end position="38"/>
    </location>
</feature>
<evidence type="ECO:0000256" key="3">
    <source>
        <dbReference type="RuleBase" id="RU004328"/>
    </source>
</evidence>
<comment type="subcellular location">
    <subcellularLocation>
        <location evidence="1">Lysosome lumen</location>
    </subcellularLocation>
</comment>
<organism evidence="5 6">
    <name type="scientific">Takifugu bimaculatus</name>
    <dbReference type="NCBI Taxonomy" id="433685"/>
    <lineage>
        <taxon>Eukaryota</taxon>
        <taxon>Metazoa</taxon>
        <taxon>Chordata</taxon>
        <taxon>Craniata</taxon>
        <taxon>Vertebrata</taxon>
        <taxon>Euteleostomi</taxon>
        <taxon>Actinopterygii</taxon>
        <taxon>Neopterygii</taxon>
        <taxon>Teleostei</taxon>
        <taxon>Neoteleostei</taxon>
        <taxon>Acanthomorphata</taxon>
        <taxon>Eupercaria</taxon>
        <taxon>Tetraodontiformes</taxon>
        <taxon>Tetradontoidea</taxon>
        <taxon>Tetraodontidae</taxon>
        <taxon>Takifugu</taxon>
    </lineage>
</organism>
<evidence type="ECO:0000313" key="5">
    <source>
        <dbReference type="EMBL" id="TNN01403.1"/>
    </source>
</evidence>
<evidence type="ECO:0000313" key="6">
    <source>
        <dbReference type="Proteomes" id="UP000516260"/>
    </source>
</evidence>
<evidence type="ECO:0000256" key="2">
    <source>
        <dbReference type="ARBA" id="ARBA00007469"/>
    </source>
</evidence>
<dbReference type="EMBL" id="SWLE01000003">
    <property type="protein sequence ID" value="TNN01403.1"/>
    <property type="molecule type" value="Genomic_DNA"/>
</dbReference>
<dbReference type="PANTHER" id="PTHR11240">
    <property type="entry name" value="RIBONUCLEASE T2"/>
    <property type="match status" value="1"/>
</dbReference>
<dbReference type="Gene3D" id="3.90.730.10">
    <property type="entry name" value="Ribonuclease T2-like"/>
    <property type="match status" value="1"/>
</dbReference>
<evidence type="ECO:0000256" key="1">
    <source>
        <dbReference type="ARBA" id="ARBA00004227"/>
    </source>
</evidence>